<dbReference type="Proteomes" id="UP000887458">
    <property type="component" value="Unassembled WGS sequence"/>
</dbReference>
<comment type="caution">
    <text evidence="2">The sequence shown here is derived from an EMBL/GenBank/DDBJ whole genome shotgun (WGS) entry which is preliminary data.</text>
</comment>
<evidence type="ECO:0000256" key="1">
    <source>
        <dbReference type="SAM" id="MobiDB-lite"/>
    </source>
</evidence>
<sequence length="158" mass="18798">NRFPLNELVNVIAQAAINGDIPFNKVDLNKPFKMQQLQIPILLLRPEDIYKASGSNNINFKLITAQPIRIPIYDEPINNQNQNQNRYHQNNQNQQQRRPSIHNRQRQRDYNQFNQYHRHQMMTNVGRQMMNFNNNNRPQQQQQQPTATTIYATIKLYG</sequence>
<gene>
    <name evidence="2" type="ORF">DERP_010619</name>
</gene>
<proteinExistence type="predicted"/>
<feature type="non-terminal residue" evidence="2">
    <location>
        <position position="1"/>
    </location>
</feature>
<reference evidence="2 3" key="2">
    <citation type="journal article" date="2022" name="Mol. Biol. Evol.">
        <title>Comparative Genomics Reveals Insights into the Divergent Evolution of Astigmatic Mites and Household Pest Adaptations.</title>
        <authorList>
            <person name="Xiong Q."/>
            <person name="Wan A.T."/>
            <person name="Liu X."/>
            <person name="Fung C.S."/>
            <person name="Xiao X."/>
            <person name="Malainual N."/>
            <person name="Hou J."/>
            <person name="Wang L."/>
            <person name="Wang M."/>
            <person name="Yang K.Y."/>
            <person name="Cui Y."/>
            <person name="Leung E.L."/>
            <person name="Nong W."/>
            <person name="Shin S.K."/>
            <person name="Au S.W."/>
            <person name="Jeong K.Y."/>
            <person name="Chew F.T."/>
            <person name="Hui J.H."/>
            <person name="Leung T.F."/>
            <person name="Tungtrongchitr A."/>
            <person name="Zhong N."/>
            <person name="Liu Z."/>
            <person name="Tsui S.K."/>
        </authorList>
    </citation>
    <scope>NUCLEOTIDE SEQUENCE [LARGE SCALE GENOMIC DNA]</scope>
    <source>
        <strain evidence="2">Derp</strain>
    </source>
</reference>
<feature type="compositionally biased region" description="Low complexity" evidence="1">
    <location>
        <begin position="78"/>
        <end position="98"/>
    </location>
</feature>
<organism evidence="2 3">
    <name type="scientific">Dermatophagoides pteronyssinus</name>
    <name type="common">European house dust mite</name>
    <dbReference type="NCBI Taxonomy" id="6956"/>
    <lineage>
        <taxon>Eukaryota</taxon>
        <taxon>Metazoa</taxon>
        <taxon>Ecdysozoa</taxon>
        <taxon>Arthropoda</taxon>
        <taxon>Chelicerata</taxon>
        <taxon>Arachnida</taxon>
        <taxon>Acari</taxon>
        <taxon>Acariformes</taxon>
        <taxon>Sarcoptiformes</taxon>
        <taxon>Astigmata</taxon>
        <taxon>Psoroptidia</taxon>
        <taxon>Analgoidea</taxon>
        <taxon>Pyroglyphidae</taxon>
        <taxon>Dermatophagoidinae</taxon>
        <taxon>Dermatophagoides</taxon>
    </lineage>
</organism>
<evidence type="ECO:0000313" key="3">
    <source>
        <dbReference type="Proteomes" id="UP000887458"/>
    </source>
</evidence>
<dbReference type="EMBL" id="NJHN03000059">
    <property type="protein sequence ID" value="KAH9419407.1"/>
    <property type="molecule type" value="Genomic_DNA"/>
</dbReference>
<reference evidence="2 3" key="1">
    <citation type="journal article" date="2018" name="J. Allergy Clin. Immunol.">
        <title>High-quality assembly of Dermatophagoides pteronyssinus genome and transcriptome reveals a wide range of novel allergens.</title>
        <authorList>
            <person name="Liu X.Y."/>
            <person name="Yang K.Y."/>
            <person name="Wang M.Q."/>
            <person name="Kwok J.S."/>
            <person name="Zeng X."/>
            <person name="Yang Z."/>
            <person name="Xiao X.J."/>
            <person name="Lau C.P."/>
            <person name="Li Y."/>
            <person name="Huang Z.M."/>
            <person name="Ba J.G."/>
            <person name="Yim A.K."/>
            <person name="Ouyang C.Y."/>
            <person name="Ngai S.M."/>
            <person name="Chan T.F."/>
            <person name="Leung E.L."/>
            <person name="Liu L."/>
            <person name="Liu Z.G."/>
            <person name="Tsui S.K."/>
        </authorList>
    </citation>
    <scope>NUCLEOTIDE SEQUENCE [LARGE SCALE GENOMIC DNA]</scope>
    <source>
        <strain evidence="2">Derp</strain>
    </source>
</reference>
<keyword evidence="3" id="KW-1185">Reference proteome</keyword>
<name>A0ABQ8J9Y0_DERPT</name>
<feature type="region of interest" description="Disordered" evidence="1">
    <location>
        <begin position="76"/>
        <end position="107"/>
    </location>
</feature>
<protein>
    <submittedName>
        <fullName evidence="2">Uncharacterized protein</fullName>
    </submittedName>
</protein>
<accession>A0ABQ8J9Y0</accession>
<evidence type="ECO:0000313" key="2">
    <source>
        <dbReference type="EMBL" id="KAH9419407.1"/>
    </source>
</evidence>